<dbReference type="EMBL" id="VBAO01000009">
    <property type="protein sequence ID" value="TMI84979.1"/>
    <property type="molecule type" value="Genomic_DNA"/>
</dbReference>
<dbReference type="Proteomes" id="UP000320048">
    <property type="component" value="Unassembled WGS sequence"/>
</dbReference>
<dbReference type="AlphaFoldDB" id="A0A537JN88"/>
<dbReference type="InterPro" id="IPR051030">
    <property type="entry name" value="Vitamin_B12-ABC_binding"/>
</dbReference>
<dbReference type="Pfam" id="PF01497">
    <property type="entry name" value="Peripla_BP_2"/>
    <property type="match status" value="1"/>
</dbReference>
<dbReference type="CDD" id="cd01144">
    <property type="entry name" value="BtuF"/>
    <property type="match status" value="1"/>
</dbReference>
<dbReference type="SUPFAM" id="SSF53807">
    <property type="entry name" value="Helical backbone' metal receptor"/>
    <property type="match status" value="1"/>
</dbReference>
<sequence>MASHPPRIVSLLPSTTEIVCALGLADALVGVSHDCDFPPEVRGKPVLSGAIVTAAESSRAIDRQIRGAVHRGTSVYHLDASSLARLKPDLILTQELCAVCAPSYTLVRQAARLLDAETRIVSLEPRGLLDVLDNILLVGELAGAKREAAAVVARLRARIGAIEGRAGGPRPRVACLEWLDPIYIGGHWIPEMVALAGGLDVLGRSREPSLTVEWEAILDAQPDILMLMPCGFDIRRTRAEVGLVSGRPGWHDLPAVRRDRVYVTDASSYFNRPGPRLVDGLEILATAVRPDLFTHTLPDEALERAAVRAAG</sequence>
<gene>
    <name evidence="2" type="ORF">E6H04_00305</name>
</gene>
<dbReference type="Gene3D" id="3.40.50.1980">
    <property type="entry name" value="Nitrogenase molybdenum iron protein domain"/>
    <property type="match status" value="2"/>
</dbReference>
<proteinExistence type="predicted"/>
<evidence type="ECO:0000313" key="2">
    <source>
        <dbReference type="EMBL" id="TMI84979.1"/>
    </source>
</evidence>
<dbReference type="PANTHER" id="PTHR42860">
    <property type="entry name" value="VITAMIN B12-BINDING PROTEIN"/>
    <property type="match status" value="1"/>
</dbReference>
<feature type="domain" description="Fe/B12 periplasmic-binding" evidence="1">
    <location>
        <begin position="7"/>
        <end position="292"/>
    </location>
</feature>
<dbReference type="InterPro" id="IPR002491">
    <property type="entry name" value="ABC_transptr_periplasmic_BD"/>
</dbReference>
<organism evidence="2 3">
    <name type="scientific">Candidatus Segetimicrobium genomatis</name>
    <dbReference type="NCBI Taxonomy" id="2569760"/>
    <lineage>
        <taxon>Bacteria</taxon>
        <taxon>Bacillati</taxon>
        <taxon>Candidatus Sysuimicrobiota</taxon>
        <taxon>Candidatus Sysuimicrobiia</taxon>
        <taxon>Candidatus Sysuimicrobiales</taxon>
        <taxon>Candidatus Segetimicrobiaceae</taxon>
        <taxon>Candidatus Segetimicrobium</taxon>
    </lineage>
</organism>
<name>A0A537JN88_9BACT</name>
<reference evidence="2 3" key="1">
    <citation type="journal article" date="2019" name="Nat. Microbiol.">
        <title>Mediterranean grassland soil C-N compound turnover is dependent on rainfall and depth, and is mediated by genomically divergent microorganisms.</title>
        <authorList>
            <person name="Diamond S."/>
            <person name="Andeer P.F."/>
            <person name="Li Z."/>
            <person name="Crits-Christoph A."/>
            <person name="Burstein D."/>
            <person name="Anantharaman K."/>
            <person name="Lane K.R."/>
            <person name="Thomas B.C."/>
            <person name="Pan C."/>
            <person name="Northen T.R."/>
            <person name="Banfield J.F."/>
        </authorList>
    </citation>
    <scope>NUCLEOTIDE SEQUENCE [LARGE SCALE GENOMIC DNA]</scope>
    <source>
        <strain evidence="2">NP_7</strain>
    </source>
</reference>
<evidence type="ECO:0000259" key="1">
    <source>
        <dbReference type="PROSITE" id="PS50983"/>
    </source>
</evidence>
<dbReference type="PROSITE" id="PS50983">
    <property type="entry name" value="FE_B12_PBP"/>
    <property type="match status" value="1"/>
</dbReference>
<protein>
    <submittedName>
        <fullName evidence="2">Cobalamin-binding protein</fullName>
    </submittedName>
</protein>
<evidence type="ECO:0000313" key="3">
    <source>
        <dbReference type="Proteomes" id="UP000320048"/>
    </source>
</evidence>
<comment type="caution">
    <text evidence="2">The sequence shown here is derived from an EMBL/GenBank/DDBJ whole genome shotgun (WGS) entry which is preliminary data.</text>
</comment>
<dbReference type="PANTHER" id="PTHR42860:SF1">
    <property type="entry name" value="VITAMIN B12-BINDING PROTEIN"/>
    <property type="match status" value="1"/>
</dbReference>
<accession>A0A537JN88</accession>